<dbReference type="InterPro" id="IPR001547">
    <property type="entry name" value="Glyco_hydro_5"/>
</dbReference>
<dbReference type="STRING" id="35525.A0A0P5TUX9"/>
<name>A0A0P5TUX9_9CRUS</name>
<evidence type="ECO:0000256" key="4">
    <source>
        <dbReference type="RuleBase" id="RU361153"/>
    </source>
</evidence>
<reference evidence="5 6" key="1">
    <citation type="submission" date="2016-03" db="EMBL/GenBank/DDBJ databases">
        <title>EvidentialGene: Evidence-directed Construction of Genes on Genomes.</title>
        <authorList>
            <person name="Gilbert D.G."/>
            <person name="Choi J.-H."/>
            <person name="Mockaitis K."/>
            <person name="Colbourne J."/>
            <person name="Pfrender M."/>
        </authorList>
    </citation>
    <scope>NUCLEOTIDE SEQUENCE [LARGE SCALE GENOMIC DNA]</scope>
    <source>
        <strain evidence="5 6">Xinb3</strain>
        <tissue evidence="5">Complete organism</tissue>
    </source>
</reference>
<organism evidence="5 6">
    <name type="scientific">Daphnia magna</name>
    <dbReference type="NCBI Taxonomy" id="35525"/>
    <lineage>
        <taxon>Eukaryota</taxon>
        <taxon>Metazoa</taxon>
        <taxon>Ecdysozoa</taxon>
        <taxon>Arthropoda</taxon>
        <taxon>Crustacea</taxon>
        <taxon>Branchiopoda</taxon>
        <taxon>Diplostraca</taxon>
        <taxon>Cladocera</taxon>
        <taxon>Anomopoda</taxon>
        <taxon>Daphniidae</taxon>
        <taxon>Daphnia</taxon>
    </lineage>
</organism>
<dbReference type="PANTHER" id="PTHR37398:SF3">
    <property type="entry name" value="GLYCOSIDE HYDROLASE FAMILY 5 DOMAIN-CONTAINING PROTEIN"/>
    <property type="match status" value="1"/>
</dbReference>
<dbReference type="PANTHER" id="PTHR37398">
    <property type="entry name" value="ENDO-BETA-1,4-MANNANASE"/>
    <property type="match status" value="1"/>
</dbReference>
<comment type="similarity">
    <text evidence="1 4">Belongs to the glycosyl hydrolase 5 (cellulase A) family.</text>
</comment>
<gene>
    <name evidence="5" type="ORF">APZ42_030971</name>
</gene>
<comment type="caution">
    <text evidence="5">The sequence shown here is derived from an EMBL/GenBank/DDBJ whole genome shotgun (WGS) entry which is preliminary data.</text>
</comment>
<evidence type="ECO:0000313" key="6">
    <source>
        <dbReference type="Proteomes" id="UP000076858"/>
    </source>
</evidence>
<evidence type="ECO:0000256" key="1">
    <source>
        <dbReference type="ARBA" id="ARBA00005641"/>
    </source>
</evidence>
<protein>
    <submittedName>
        <fullName evidence="5">Putative Endo-beta-1,4-mannanase</fullName>
    </submittedName>
</protein>
<evidence type="ECO:0000313" key="5">
    <source>
        <dbReference type="EMBL" id="KZS05721.1"/>
    </source>
</evidence>
<evidence type="ECO:0000256" key="2">
    <source>
        <dbReference type="ARBA" id="ARBA00022801"/>
    </source>
</evidence>
<dbReference type="Gene3D" id="3.20.20.80">
    <property type="entry name" value="Glycosidases"/>
    <property type="match status" value="1"/>
</dbReference>
<sequence length="391" mass="43709">MRLHKLSLTFCLVFLFTFEWTDASRLSVSGKKLTYNGKSVFLSGVNFAWNSYGSDFGNGKYMANSKSTFERWLKEVASKGGNSVRVWLHVEGDNTPRYDANGYVQSPDGTLFPEMKTFLNTAKANNILVVFVLWNGAYLRNRKTLDLFRDNKKLQSYIDKVLKPMVKSLAGHPALGAWEIINEPEGLIYDNTRDGNNCFNTLPLYKSGAGFNKPQQALVTMRETLLFINWQAAAIKQTDPGALVTVGTWSERSMNGLSSNSRNYYTDACLIAAGGRALGKLDFYQVHTYAYPCHASFAPNSPFKVSAARYGLDKPLVIGELSQRCSGGSSIEQLYEYAYNNGYQGAWGWQYYNDPDPKKDERDDSIDTLNKGMLKLRGRNAAGGLVNFSVN</sequence>
<evidence type="ECO:0000256" key="3">
    <source>
        <dbReference type="ARBA" id="ARBA00023295"/>
    </source>
</evidence>
<keyword evidence="2 4" id="KW-0378">Hydrolase</keyword>
<keyword evidence="3 4" id="KW-0326">Glycosidase</keyword>
<dbReference type="GO" id="GO:0000272">
    <property type="term" value="P:polysaccharide catabolic process"/>
    <property type="evidence" value="ECO:0007669"/>
    <property type="project" value="InterPro"/>
</dbReference>
<dbReference type="GO" id="GO:0004553">
    <property type="term" value="F:hydrolase activity, hydrolyzing O-glycosyl compounds"/>
    <property type="evidence" value="ECO:0007669"/>
    <property type="project" value="InterPro"/>
</dbReference>
<keyword evidence="6" id="KW-1185">Reference proteome</keyword>
<dbReference type="OrthoDB" id="406631at2759"/>
<dbReference type="SUPFAM" id="SSF51445">
    <property type="entry name" value="(Trans)glycosidases"/>
    <property type="match status" value="1"/>
</dbReference>
<dbReference type="InterPro" id="IPR017853">
    <property type="entry name" value="GH"/>
</dbReference>
<dbReference type="AlphaFoldDB" id="A0A0P5TUX9"/>
<dbReference type="Proteomes" id="UP000076858">
    <property type="component" value="Unassembled WGS sequence"/>
</dbReference>
<proteinExistence type="inferred from homology"/>
<accession>A0A0P5TUX9</accession>
<dbReference type="EMBL" id="LRGB01002864">
    <property type="protein sequence ID" value="KZS05721.1"/>
    <property type="molecule type" value="Genomic_DNA"/>
</dbReference>
<dbReference type="Pfam" id="PF00150">
    <property type="entry name" value="Cellulase"/>
    <property type="match status" value="1"/>
</dbReference>